<keyword evidence="1" id="KW-1133">Transmembrane helix</keyword>
<evidence type="ECO:0000256" key="1">
    <source>
        <dbReference type="SAM" id="Phobius"/>
    </source>
</evidence>
<comment type="caution">
    <text evidence="3">The sequence shown here is derived from an EMBL/GenBank/DDBJ whole genome shotgun (WGS) entry which is preliminary data.</text>
</comment>
<dbReference type="Gene3D" id="3.40.1350.10">
    <property type="match status" value="1"/>
</dbReference>
<dbReference type="PANTHER" id="PTHR30015:SF7">
    <property type="entry name" value="TYPE IV METHYL-DIRECTED RESTRICTION ENZYME ECOKMRR"/>
    <property type="match status" value="1"/>
</dbReference>
<dbReference type="Pfam" id="PF04471">
    <property type="entry name" value="Mrr_cat"/>
    <property type="match status" value="1"/>
</dbReference>
<dbReference type="InterPro" id="IPR007560">
    <property type="entry name" value="Restrct_endonuc_IV_Mrr"/>
</dbReference>
<protein>
    <submittedName>
        <fullName evidence="3">Restriction system protein</fullName>
    </submittedName>
</protein>
<evidence type="ECO:0000259" key="2">
    <source>
        <dbReference type="Pfam" id="PF04471"/>
    </source>
</evidence>
<dbReference type="SUPFAM" id="SSF52980">
    <property type="entry name" value="Restriction endonuclease-like"/>
    <property type="match status" value="1"/>
</dbReference>
<proteinExistence type="predicted"/>
<dbReference type="InterPro" id="IPR011335">
    <property type="entry name" value="Restrct_endonuc-II-like"/>
</dbReference>
<keyword evidence="1" id="KW-0812">Transmembrane</keyword>
<dbReference type="InterPro" id="IPR011856">
    <property type="entry name" value="tRNA_endonuc-like_dom_sf"/>
</dbReference>
<keyword evidence="4" id="KW-1185">Reference proteome</keyword>
<evidence type="ECO:0000313" key="4">
    <source>
        <dbReference type="Proteomes" id="UP000737402"/>
    </source>
</evidence>
<dbReference type="PANTHER" id="PTHR30015">
    <property type="entry name" value="MRR RESTRICTION SYSTEM PROTEIN"/>
    <property type="match status" value="1"/>
</dbReference>
<sequence>MAKRKGRYRKKRISKKSNLEELIVSFMFSLFLLGVILILLKEAVVKIASFFVQLDILGWTITFVFCAFLFGLYFLAKQREKKFKEFKQQARELKLIEYRVKQTERIKAKSQLESIKEMHHFEFEYFMKEVFELLGYKANLTPKTGDGGKDILLHKNKELILVECKRFNKTKVTRPDIQKFHSAIIDMEAKRGYFVTTGAFTKQAIEYALNKSIELINGEELIRLLQKATIDIPNKMNIGEEINEQTKR</sequence>
<feature type="transmembrane region" description="Helical" evidence="1">
    <location>
        <begin position="21"/>
        <end position="40"/>
    </location>
</feature>
<gene>
    <name evidence="3" type="ORF">JOC95_002029</name>
</gene>
<feature type="transmembrane region" description="Helical" evidence="1">
    <location>
        <begin position="56"/>
        <end position="76"/>
    </location>
</feature>
<feature type="domain" description="Restriction endonuclease type IV Mrr" evidence="2">
    <location>
        <begin position="115"/>
        <end position="225"/>
    </location>
</feature>
<organism evidence="3 4">
    <name type="scientific">Sutcliffiella tianshenii</name>
    <dbReference type="NCBI Taxonomy" id="1463404"/>
    <lineage>
        <taxon>Bacteria</taxon>
        <taxon>Bacillati</taxon>
        <taxon>Bacillota</taxon>
        <taxon>Bacilli</taxon>
        <taxon>Bacillales</taxon>
        <taxon>Bacillaceae</taxon>
        <taxon>Sutcliffiella</taxon>
    </lineage>
</organism>
<evidence type="ECO:0000313" key="3">
    <source>
        <dbReference type="EMBL" id="MBM7620176.1"/>
    </source>
</evidence>
<dbReference type="Proteomes" id="UP000737402">
    <property type="component" value="Unassembled WGS sequence"/>
</dbReference>
<keyword evidence="1" id="KW-0472">Membrane</keyword>
<accession>A0ABS2NZQ0</accession>
<dbReference type="InterPro" id="IPR052906">
    <property type="entry name" value="Type_IV_Methyl-Rstrct_Enzyme"/>
</dbReference>
<reference evidence="3 4" key="1">
    <citation type="submission" date="2021-01" db="EMBL/GenBank/DDBJ databases">
        <title>Genomic Encyclopedia of Type Strains, Phase IV (KMG-IV): sequencing the most valuable type-strain genomes for metagenomic binning, comparative biology and taxonomic classification.</title>
        <authorList>
            <person name="Goeker M."/>
        </authorList>
    </citation>
    <scope>NUCLEOTIDE SEQUENCE [LARGE SCALE GENOMIC DNA]</scope>
    <source>
        <strain evidence="3 4">DSM 25879</strain>
    </source>
</reference>
<dbReference type="EMBL" id="JAFBED010000004">
    <property type="protein sequence ID" value="MBM7620176.1"/>
    <property type="molecule type" value="Genomic_DNA"/>
</dbReference>
<name>A0ABS2NZQ0_9BACI</name>
<dbReference type="RefSeq" id="WP_204415684.1">
    <property type="nucleotide sequence ID" value="NZ_JAFBED010000004.1"/>
</dbReference>